<comment type="caution">
    <text evidence="1">The sequence shown here is derived from an EMBL/GenBank/DDBJ whole genome shotgun (WGS) entry which is preliminary data.</text>
</comment>
<name>A0A3B9QSD1_9CORY</name>
<gene>
    <name evidence="1" type="ORF">DCL06_00020</name>
</gene>
<dbReference type="AlphaFoldDB" id="A0A3B9QSD1"/>
<evidence type="ECO:0000313" key="2">
    <source>
        <dbReference type="Proteomes" id="UP000260925"/>
    </source>
</evidence>
<accession>A0A3B9QSD1</accession>
<proteinExistence type="predicted"/>
<evidence type="ECO:0000313" key="1">
    <source>
        <dbReference type="EMBL" id="HAF71574.1"/>
    </source>
</evidence>
<reference evidence="1 2" key="1">
    <citation type="journal article" date="2018" name="Nat. Biotechnol.">
        <title>A standardized bacterial taxonomy based on genome phylogeny substantially revises the tree of life.</title>
        <authorList>
            <person name="Parks D.H."/>
            <person name="Chuvochina M."/>
            <person name="Waite D.W."/>
            <person name="Rinke C."/>
            <person name="Skarshewski A."/>
            <person name="Chaumeil P.A."/>
            <person name="Hugenholtz P."/>
        </authorList>
    </citation>
    <scope>NUCLEOTIDE SEQUENCE [LARGE SCALE GENOMIC DNA]</scope>
    <source>
        <strain evidence="1">UBA9851</strain>
    </source>
</reference>
<protein>
    <submittedName>
        <fullName evidence="1">Uncharacterized protein</fullName>
    </submittedName>
</protein>
<dbReference type="Proteomes" id="UP000260925">
    <property type="component" value="Unassembled WGS sequence"/>
</dbReference>
<organism evidence="1 2">
    <name type="scientific">Corynebacterium variabile</name>
    <dbReference type="NCBI Taxonomy" id="1727"/>
    <lineage>
        <taxon>Bacteria</taxon>
        <taxon>Bacillati</taxon>
        <taxon>Actinomycetota</taxon>
        <taxon>Actinomycetes</taxon>
        <taxon>Mycobacteriales</taxon>
        <taxon>Corynebacteriaceae</taxon>
        <taxon>Corynebacterium</taxon>
    </lineage>
</organism>
<dbReference type="EMBL" id="DMDD01000001">
    <property type="protein sequence ID" value="HAF71574.1"/>
    <property type="molecule type" value="Genomic_DNA"/>
</dbReference>
<sequence>MSEEVSWQDSLRRAADQWWVLCLKYPELPIVVSDYEEQVSRFITLPFETYGQRLIDNGFTLQQAYFSASLLISSLNLVSRLPEESDSSLPREFLRGQAVEVIVTGIEHGQAGWKTLGDRPAGK</sequence>